<dbReference type="AlphaFoldDB" id="A0A6S7HEJ3"/>
<protein>
    <submittedName>
        <fullName evidence="7">Symplekin</fullName>
    </submittedName>
</protein>
<dbReference type="InterPro" id="IPR011989">
    <property type="entry name" value="ARM-like"/>
</dbReference>
<feature type="domain" description="Symplekin C-terminal" evidence="6">
    <location>
        <begin position="907"/>
        <end position="1087"/>
    </location>
</feature>
<dbReference type="InterPro" id="IPR021850">
    <property type="entry name" value="Symplekin/Pta1"/>
</dbReference>
<evidence type="ECO:0000256" key="3">
    <source>
        <dbReference type="ARBA" id="ARBA00023242"/>
    </source>
</evidence>
<dbReference type="OrthoDB" id="331600at2759"/>
<dbReference type="Pfam" id="PF12295">
    <property type="entry name" value="Symplekin_C"/>
    <property type="match status" value="1"/>
</dbReference>
<dbReference type="InterPro" id="IPR032460">
    <property type="entry name" value="Symplekin/Pta1_N"/>
</dbReference>
<dbReference type="Gene3D" id="1.25.10.10">
    <property type="entry name" value="Leucine-rich Repeat Variant"/>
    <property type="match status" value="1"/>
</dbReference>
<feature type="compositionally biased region" description="Basic and acidic residues" evidence="4">
    <location>
        <begin position="1208"/>
        <end position="1228"/>
    </location>
</feature>
<dbReference type="GO" id="GO:0006397">
    <property type="term" value="P:mRNA processing"/>
    <property type="evidence" value="ECO:0007669"/>
    <property type="project" value="UniProtKB-KW"/>
</dbReference>
<feature type="region of interest" description="Disordered" evidence="4">
    <location>
        <begin position="1"/>
        <end position="30"/>
    </location>
</feature>
<evidence type="ECO:0000313" key="8">
    <source>
        <dbReference type="Proteomes" id="UP001152795"/>
    </source>
</evidence>
<dbReference type="InterPro" id="IPR016024">
    <property type="entry name" value="ARM-type_fold"/>
</dbReference>
<evidence type="ECO:0000259" key="6">
    <source>
        <dbReference type="Pfam" id="PF12295"/>
    </source>
</evidence>
<keyword evidence="8" id="KW-1185">Reference proteome</keyword>
<dbReference type="PANTHER" id="PTHR15245:SF20">
    <property type="entry name" value="SYMPLEKIN"/>
    <property type="match status" value="1"/>
</dbReference>
<feature type="domain" description="Symplekin/Pta1 N-terminal" evidence="5">
    <location>
        <begin position="122"/>
        <end position="336"/>
    </location>
</feature>
<comment type="subcellular location">
    <subcellularLocation>
        <location evidence="1">Nucleus</location>
    </subcellularLocation>
</comment>
<dbReference type="EMBL" id="CACRXK020004649">
    <property type="protein sequence ID" value="CAB4003514.1"/>
    <property type="molecule type" value="Genomic_DNA"/>
</dbReference>
<dbReference type="PANTHER" id="PTHR15245">
    <property type="entry name" value="SYMPLEKIN-RELATED"/>
    <property type="match status" value="1"/>
</dbReference>
<keyword evidence="3" id="KW-0539">Nucleus</keyword>
<organism evidence="7 8">
    <name type="scientific">Paramuricea clavata</name>
    <name type="common">Red gorgonian</name>
    <name type="synonym">Violescent sea-whip</name>
    <dbReference type="NCBI Taxonomy" id="317549"/>
    <lineage>
        <taxon>Eukaryota</taxon>
        <taxon>Metazoa</taxon>
        <taxon>Cnidaria</taxon>
        <taxon>Anthozoa</taxon>
        <taxon>Octocorallia</taxon>
        <taxon>Malacalcyonacea</taxon>
        <taxon>Plexauridae</taxon>
        <taxon>Paramuricea</taxon>
    </lineage>
</organism>
<keyword evidence="2" id="KW-0507">mRNA processing</keyword>
<feature type="compositionally biased region" description="Basic and acidic residues" evidence="4">
    <location>
        <begin position="1187"/>
        <end position="1199"/>
    </location>
</feature>
<evidence type="ECO:0000256" key="4">
    <source>
        <dbReference type="SAM" id="MobiDB-lite"/>
    </source>
</evidence>
<dbReference type="InterPro" id="IPR022075">
    <property type="entry name" value="Symplekin_C"/>
</dbReference>
<feature type="region of interest" description="Disordered" evidence="4">
    <location>
        <begin position="1125"/>
        <end position="1243"/>
    </location>
</feature>
<feature type="compositionally biased region" description="Basic and acidic residues" evidence="4">
    <location>
        <begin position="8"/>
        <end position="30"/>
    </location>
</feature>
<reference evidence="7" key="1">
    <citation type="submission" date="2020-04" db="EMBL/GenBank/DDBJ databases">
        <authorList>
            <person name="Alioto T."/>
            <person name="Alioto T."/>
            <person name="Gomez Garrido J."/>
        </authorList>
    </citation>
    <scope>NUCLEOTIDE SEQUENCE</scope>
    <source>
        <strain evidence="7">A484AB</strain>
    </source>
</reference>
<dbReference type="GO" id="GO:0005847">
    <property type="term" value="C:mRNA cleavage and polyadenylation specificity factor complex"/>
    <property type="evidence" value="ECO:0007669"/>
    <property type="project" value="TreeGrafter"/>
</dbReference>
<accession>A0A6S7HEJ3</accession>
<gene>
    <name evidence="7" type="ORF">PACLA_8A072415</name>
</gene>
<name>A0A6S7HEJ3_PARCT</name>
<comment type="caution">
    <text evidence="7">The sequence shown here is derived from an EMBL/GenBank/DDBJ whole genome shotgun (WGS) entry which is preliminary data.</text>
</comment>
<dbReference type="Pfam" id="PF11935">
    <property type="entry name" value="SYMPK_PTA1_N"/>
    <property type="match status" value="1"/>
</dbReference>
<feature type="region of interest" description="Disordered" evidence="4">
    <location>
        <begin position="349"/>
        <end position="373"/>
    </location>
</feature>
<evidence type="ECO:0000313" key="7">
    <source>
        <dbReference type="EMBL" id="CAB4003514.1"/>
    </source>
</evidence>
<evidence type="ECO:0000259" key="5">
    <source>
        <dbReference type="Pfam" id="PF11935"/>
    </source>
</evidence>
<evidence type="ECO:0000256" key="1">
    <source>
        <dbReference type="ARBA" id="ARBA00004123"/>
    </source>
</evidence>
<dbReference type="Proteomes" id="UP001152795">
    <property type="component" value="Unassembled WGS sequence"/>
</dbReference>
<feature type="compositionally biased region" description="Basic and acidic residues" evidence="4">
    <location>
        <begin position="1125"/>
        <end position="1175"/>
    </location>
</feature>
<evidence type="ECO:0000256" key="2">
    <source>
        <dbReference type="ARBA" id="ARBA00022664"/>
    </source>
</evidence>
<proteinExistence type="predicted"/>
<sequence length="1243" mass="140229">MAANVKAETSRLSKEGDENKPGEAHKQGRSTTERVIDLLNQAQLAKKDNKLHYLKQVQELIVNKEPALLDNFLDEILVFQHDQTTEVRKFVLGFIEEACKKDVEILTKVIHTIVLLLTDANVMVVKKVMLCLTQLYRLMLQFISKQKVVNDDLKATWEVLCMLKNQIMSKIQSDNDGIRTHAIKFMEMVILTQSNKPQETKDEESISLDMIPRNHPVLSMTQLREEGGTTLEALLSLVASPNISSVNLMASMGTLAAIAKQRPDFMSLVVEAFESLHANLPTSLSKSQVSSVRKNLKLHLMNLLKNAAAVEYYPQITTLLTDLGASQTEMQKIWQKNLAKVNLESIKRPRAEASAESETPTAKRQKAGTSESGDQMTILQAIEMTREDLIPRLKNERVAELVIISMLGLPERMPASFQETYTPIAAAGGMAQVTHLARLISAQMTNASIGVGAEKMEELKQARLKEKAQLMMIVSGDKMETSSVIPVIGGSAGAGVGSIKNVMEDDPSILQVKHEQIGVQESPFLRIMEHINKEKGQVKKSSKSSSSSQSRRKIKAFKLSEVKRSLSDDEKERMIVSAFQRILSAEKSCIQGGKTKERLDIIIGLVTQFGGDLRIALNNFIMVDPRARYDLASVWIYQEFLAEEAYREKVEQEFLEGEDLSEEQMLVNNSYNESLLALLHGFKERLDPKDKLISRLYLEAPRLTDESKIFLKEYCEDLERTHVGFSTLRELILQRPANQVDYLNLLLELTSHYKEQVRVQAIHAAKKLHPRPKLAVDIEQYALQSLRTLLLPKPPNPGLIEWTDESIKLCLYLYLALLPLNHKLLHELASLYTEALPLVKRTILRHLEHPVRSIGMDSAELLKLVETCPSGAETLITRILHIITEKASPSTALVKHVKDLYHKRATDVRILIPVLTGLEKKEVVEVLPKLIKQSPNVVKEVFNRLLGCFHGESTISSASPLTPSELLITLHNIEDKADMKSIIKAVSLCFAEKTIYTQEVLAVVLQQLMDKNPLPTLFMRTVIQSLSVCPRLVGFAMNILSKLISKQVWKQPKVWQGFVKCCQMTKPQSYPILLQLPPRQLESVFELCPELKDLLRTHVEQFTPHQRALIPRSLIQILDKDVKHEETTSKPVVKEGEKEGEKDGEEKTEAKTAIKLEKNSPEESKEAAPPVKEETPSPSKQQAAKRQRTEDATEAERTPARTLRSQKRTRDDDVSEKKERPRETGSKDEVDESEKRKSKRKGR</sequence>
<dbReference type="SUPFAM" id="SSF48371">
    <property type="entry name" value="ARM repeat"/>
    <property type="match status" value="1"/>
</dbReference>